<dbReference type="Proteomes" id="UP000183832">
    <property type="component" value="Unassembled WGS sequence"/>
</dbReference>
<sequence length="106" mass="11897">MTMSTYKDNWKIADFKLFSLQINPKPFENYEIEDQEASENSFLCAATKNCYAESVFPIAVRVVTIIGACRNLIEKLPIEIKIADQQNSVALSSPSLQIQAHISISL</sequence>
<dbReference type="AlphaFoldDB" id="A0A1J1IUZ0"/>
<dbReference type="EMBL" id="CVRI01000058">
    <property type="protein sequence ID" value="CRL02958.1"/>
    <property type="molecule type" value="Genomic_DNA"/>
</dbReference>
<keyword evidence="2" id="KW-1185">Reference proteome</keyword>
<evidence type="ECO:0000313" key="2">
    <source>
        <dbReference type="Proteomes" id="UP000183832"/>
    </source>
</evidence>
<protein>
    <submittedName>
        <fullName evidence="1">CLUMA_CG015928, isoform A</fullName>
    </submittedName>
</protein>
<organism evidence="1 2">
    <name type="scientific">Clunio marinus</name>
    <dbReference type="NCBI Taxonomy" id="568069"/>
    <lineage>
        <taxon>Eukaryota</taxon>
        <taxon>Metazoa</taxon>
        <taxon>Ecdysozoa</taxon>
        <taxon>Arthropoda</taxon>
        <taxon>Hexapoda</taxon>
        <taxon>Insecta</taxon>
        <taxon>Pterygota</taxon>
        <taxon>Neoptera</taxon>
        <taxon>Endopterygota</taxon>
        <taxon>Diptera</taxon>
        <taxon>Nematocera</taxon>
        <taxon>Chironomoidea</taxon>
        <taxon>Chironomidae</taxon>
        <taxon>Clunio</taxon>
    </lineage>
</organism>
<reference evidence="1 2" key="1">
    <citation type="submission" date="2015-04" db="EMBL/GenBank/DDBJ databases">
        <authorList>
            <person name="Syromyatnikov M.Y."/>
            <person name="Popov V.N."/>
        </authorList>
    </citation>
    <scope>NUCLEOTIDE SEQUENCE [LARGE SCALE GENOMIC DNA]</scope>
</reference>
<accession>A0A1J1IUZ0</accession>
<proteinExistence type="predicted"/>
<name>A0A1J1IUZ0_9DIPT</name>
<gene>
    <name evidence="1" type="ORF">CLUMA_CG015928</name>
</gene>
<evidence type="ECO:0000313" key="1">
    <source>
        <dbReference type="EMBL" id="CRL02958.1"/>
    </source>
</evidence>